<keyword evidence="5 7" id="KW-1133">Transmembrane helix</keyword>
<dbReference type="Pfam" id="PF01833">
    <property type="entry name" value="TIG"/>
    <property type="match status" value="1"/>
</dbReference>
<evidence type="ECO:0000256" key="2">
    <source>
        <dbReference type="ARBA" id="ARBA00022692"/>
    </source>
</evidence>
<dbReference type="Gene3D" id="3.30.1680.10">
    <property type="entry name" value="ligand-binding face of the semaphorins, domain 2"/>
    <property type="match status" value="1"/>
</dbReference>
<dbReference type="Proteomes" id="UP001186944">
    <property type="component" value="Unassembled WGS sequence"/>
</dbReference>
<dbReference type="InterPro" id="IPR013783">
    <property type="entry name" value="Ig-like_fold"/>
</dbReference>
<dbReference type="SUPFAM" id="SSF103575">
    <property type="entry name" value="Plexin repeat"/>
    <property type="match status" value="1"/>
</dbReference>
<accession>A0AA88YHK0</accession>
<name>A0AA88YHK0_PINIB</name>
<dbReference type="InterPro" id="IPR002909">
    <property type="entry name" value="IPT_dom"/>
</dbReference>
<dbReference type="GO" id="GO:0002116">
    <property type="term" value="C:semaphorin receptor complex"/>
    <property type="evidence" value="ECO:0007669"/>
    <property type="project" value="TreeGrafter"/>
</dbReference>
<keyword evidence="3" id="KW-0732">Signal</keyword>
<dbReference type="GO" id="GO:0017154">
    <property type="term" value="F:semaphorin receptor activity"/>
    <property type="evidence" value="ECO:0007669"/>
    <property type="project" value="InterPro"/>
</dbReference>
<dbReference type="SMART" id="SM00429">
    <property type="entry name" value="IPT"/>
    <property type="match status" value="1"/>
</dbReference>
<dbReference type="GO" id="GO:0030334">
    <property type="term" value="P:regulation of cell migration"/>
    <property type="evidence" value="ECO:0007669"/>
    <property type="project" value="TreeGrafter"/>
</dbReference>
<evidence type="ECO:0000313" key="9">
    <source>
        <dbReference type="EMBL" id="KAK3101831.1"/>
    </source>
</evidence>
<feature type="domain" description="Sema" evidence="8">
    <location>
        <begin position="1"/>
        <end position="343"/>
    </location>
</feature>
<comment type="caution">
    <text evidence="6">Lacks conserved residue(s) required for the propagation of feature annotation.</text>
</comment>
<evidence type="ECO:0000256" key="6">
    <source>
        <dbReference type="PROSITE-ProRule" id="PRU00352"/>
    </source>
</evidence>
<keyword evidence="2 7" id="KW-0812">Transmembrane</keyword>
<evidence type="ECO:0000256" key="3">
    <source>
        <dbReference type="ARBA" id="ARBA00022729"/>
    </source>
</evidence>
<evidence type="ECO:0000256" key="5">
    <source>
        <dbReference type="ARBA" id="ARBA00022989"/>
    </source>
</evidence>
<dbReference type="Gene3D" id="2.60.40.10">
    <property type="entry name" value="Immunoglobulins"/>
    <property type="match status" value="1"/>
</dbReference>
<dbReference type="PANTHER" id="PTHR22625:SF70">
    <property type="entry name" value="PLEXIN A, ISOFORM A"/>
    <property type="match status" value="1"/>
</dbReference>
<dbReference type="Gene3D" id="2.130.10.10">
    <property type="entry name" value="YVTN repeat-like/Quinoprotein amine dehydrogenase"/>
    <property type="match status" value="1"/>
</dbReference>
<organism evidence="9 10">
    <name type="scientific">Pinctada imbricata</name>
    <name type="common">Atlantic pearl-oyster</name>
    <name type="synonym">Pinctada martensii</name>
    <dbReference type="NCBI Taxonomy" id="66713"/>
    <lineage>
        <taxon>Eukaryota</taxon>
        <taxon>Metazoa</taxon>
        <taxon>Spiralia</taxon>
        <taxon>Lophotrochozoa</taxon>
        <taxon>Mollusca</taxon>
        <taxon>Bivalvia</taxon>
        <taxon>Autobranchia</taxon>
        <taxon>Pteriomorphia</taxon>
        <taxon>Pterioida</taxon>
        <taxon>Pterioidea</taxon>
        <taxon>Pteriidae</taxon>
        <taxon>Pinctada</taxon>
    </lineage>
</organism>
<protein>
    <recommendedName>
        <fullName evidence="8">Sema domain-containing protein</fullName>
    </recommendedName>
</protein>
<dbReference type="GO" id="GO:0005886">
    <property type="term" value="C:plasma membrane"/>
    <property type="evidence" value="ECO:0007669"/>
    <property type="project" value="TreeGrafter"/>
</dbReference>
<sequence length="661" mass="75146">MNISLVDEGCFSSSSRLKQYSLIGADTDALVHPYEVNNSLNFFVTSHWDGRNQKYFTEEFFLMEIKDHTVYRSCWSFSKVTAYSSKAFSTDVRQNTSMNFLHSFDSEVYGSYLYNIYTRNGKTRIVRICKHDKYMDSLTEFTLKCGGYNIASAAFFDSSENNLYMGFGIGSNASSHKPTNDMKANICKLSLSMLHSRFQMVTNNCYSKGDGYSPPRWATNGTNKCKQRSNVVLVRFCGKDTNQGIDSDFVYYMDPIFQWSYGIITTIFYHKNEASLGKENILNLGTSKGHILKVDLSNGKRSQYAKYDLSKNESVRVEPKFVFDQPRENVYLITGNKVSKFPIYSCRVHTRCDSCETSGDPLGCGWCKDICVQKGECSDNTTWHEHSCPPFIYEIGPVSGPREGNTTLTIQGEHFGSRMDKTTVSLNNISCSITNITDKKIVCMTSAANTTDTLPVNVKVAWQRKSTLNISGTSENFLFNFSYKGQNLNYVFGKDNMSVTIDGIQCPIELIDKTFLLCNLHTVLQHISFDYDICVVRVKAGNFKQTLGYLLLHPMFKANTKHVVTIASVILFFVVLFLVYMYKLMLQCWEYQFTERSTFTQLIEEIENLVLTKNKAYVVSDARVDLQKCTNHHYTDQRTLQPQLSVQSTVSESAALLPLTE</sequence>
<dbReference type="InterPro" id="IPR001627">
    <property type="entry name" value="Semap_dom"/>
</dbReference>
<dbReference type="SUPFAM" id="SSF81296">
    <property type="entry name" value="E set domains"/>
    <property type="match status" value="1"/>
</dbReference>
<gene>
    <name evidence="9" type="ORF">FSP39_006677</name>
</gene>
<feature type="transmembrane region" description="Helical" evidence="7">
    <location>
        <begin position="563"/>
        <end position="582"/>
    </location>
</feature>
<keyword evidence="7" id="KW-0472">Membrane</keyword>
<dbReference type="SUPFAM" id="SSF101912">
    <property type="entry name" value="Sema domain"/>
    <property type="match status" value="1"/>
</dbReference>
<dbReference type="EMBL" id="VSWD01000005">
    <property type="protein sequence ID" value="KAK3101831.1"/>
    <property type="molecule type" value="Genomic_DNA"/>
</dbReference>
<dbReference type="PANTHER" id="PTHR22625">
    <property type="entry name" value="PLEXIN"/>
    <property type="match status" value="1"/>
</dbReference>
<keyword evidence="10" id="KW-1185">Reference proteome</keyword>
<dbReference type="CDD" id="cd00603">
    <property type="entry name" value="IPT_PCSR"/>
    <property type="match status" value="1"/>
</dbReference>
<evidence type="ECO:0000256" key="4">
    <source>
        <dbReference type="ARBA" id="ARBA00022737"/>
    </source>
</evidence>
<keyword evidence="4" id="KW-0677">Repeat</keyword>
<dbReference type="InterPro" id="IPR015943">
    <property type="entry name" value="WD40/YVTN_repeat-like_dom_sf"/>
</dbReference>
<dbReference type="InterPro" id="IPR031148">
    <property type="entry name" value="Plexin"/>
</dbReference>
<evidence type="ECO:0000256" key="7">
    <source>
        <dbReference type="SAM" id="Phobius"/>
    </source>
</evidence>
<comment type="subcellular location">
    <subcellularLocation>
        <location evidence="1">Membrane</location>
        <topology evidence="1">Single-pass membrane protein</topology>
    </subcellularLocation>
</comment>
<dbReference type="AlphaFoldDB" id="A0AA88YHK0"/>
<proteinExistence type="predicted"/>
<evidence type="ECO:0000259" key="8">
    <source>
        <dbReference type="PROSITE" id="PS51004"/>
    </source>
</evidence>
<dbReference type="InterPro" id="IPR036352">
    <property type="entry name" value="Semap_dom_sf"/>
</dbReference>
<evidence type="ECO:0000313" key="10">
    <source>
        <dbReference type="Proteomes" id="UP001186944"/>
    </source>
</evidence>
<comment type="caution">
    <text evidence="9">The sequence shown here is derived from an EMBL/GenBank/DDBJ whole genome shotgun (WGS) entry which is preliminary data.</text>
</comment>
<dbReference type="PROSITE" id="PS51004">
    <property type="entry name" value="SEMA"/>
    <property type="match status" value="1"/>
</dbReference>
<reference evidence="9" key="1">
    <citation type="submission" date="2019-08" db="EMBL/GenBank/DDBJ databases">
        <title>The improved chromosome-level genome for the pearl oyster Pinctada fucata martensii using PacBio sequencing and Hi-C.</title>
        <authorList>
            <person name="Zheng Z."/>
        </authorList>
    </citation>
    <scope>NUCLEOTIDE SEQUENCE</scope>
    <source>
        <strain evidence="9">ZZ-2019</strain>
        <tissue evidence="9">Adductor muscle</tissue>
    </source>
</reference>
<dbReference type="InterPro" id="IPR014756">
    <property type="entry name" value="Ig_E-set"/>
</dbReference>
<evidence type="ECO:0000256" key="1">
    <source>
        <dbReference type="ARBA" id="ARBA00004167"/>
    </source>
</evidence>